<organism evidence="2 3">
    <name type="scientific">Gordonia insulae</name>
    <dbReference type="NCBI Taxonomy" id="2420509"/>
    <lineage>
        <taxon>Bacteria</taxon>
        <taxon>Bacillati</taxon>
        <taxon>Actinomycetota</taxon>
        <taxon>Actinomycetes</taxon>
        <taxon>Mycobacteriales</taxon>
        <taxon>Gordoniaceae</taxon>
        <taxon>Gordonia</taxon>
    </lineage>
</organism>
<reference evidence="2 3" key="1">
    <citation type="submission" date="2018-11" db="EMBL/GenBank/DDBJ databases">
        <title>Gordonia insulae sp. nov., isolated from an island soil.</title>
        <authorList>
            <person name="Kim Y.S."/>
            <person name="Kim S.B."/>
        </authorList>
    </citation>
    <scope>NUCLEOTIDE SEQUENCE [LARGE SCALE GENOMIC DNA]</scope>
    <source>
        <strain evidence="2 3">MMS17-SY073</strain>
    </source>
</reference>
<accession>A0A3G8JRW9</accession>
<gene>
    <name evidence="2" type="primary">lprN_3</name>
    <name evidence="2" type="ORF">D7316_04290</name>
</gene>
<dbReference type="EMBL" id="CP033972">
    <property type="protein sequence ID" value="AZG47678.1"/>
    <property type="molecule type" value="Genomic_DNA"/>
</dbReference>
<proteinExistence type="predicted"/>
<name>A0A3G8JRW9_9ACTN</name>
<keyword evidence="3" id="KW-1185">Reference proteome</keyword>
<feature type="domain" description="Mce/MlaD" evidence="1">
    <location>
        <begin position="50"/>
        <end position="122"/>
    </location>
</feature>
<keyword evidence="2" id="KW-0449">Lipoprotein</keyword>
<protein>
    <submittedName>
        <fullName evidence="2">Lipoprotein LprN</fullName>
    </submittedName>
</protein>
<evidence type="ECO:0000313" key="3">
    <source>
        <dbReference type="Proteomes" id="UP000271469"/>
    </source>
</evidence>
<evidence type="ECO:0000313" key="2">
    <source>
        <dbReference type="EMBL" id="AZG47678.1"/>
    </source>
</evidence>
<dbReference type="Proteomes" id="UP000271469">
    <property type="component" value="Chromosome"/>
</dbReference>
<dbReference type="PANTHER" id="PTHR33371:SF4">
    <property type="entry name" value="INTERMEMBRANE PHOSPHOLIPID TRANSPORT SYSTEM BINDING PROTEIN MLAD"/>
    <property type="match status" value="1"/>
</dbReference>
<dbReference type="InterPro" id="IPR003399">
    <property type="entry name" value="Mce/MlaD"/>
</dbReference>
<dbReference type="PANTHER" id="PTHR33371">
    <property type="entry name" value="INTERMEMBRANE PHOSPHOLIPID TRANSPORT SYSTEM BINDING PROTEIN MLAD-RELATED"/>
    <property type="match status" value="1"/>
</dbReference>
<dbReference type="KEGG" id="gom:D7316_04290"/>
<sequence length="341" mass="36248">MTILGATSMRTTLRTWLCLLALLPVLLVSGCAFGPNDLPSVRAGVSQDFDVTLQFDSVLNLPAGADAMMNGLRVGQVRSTAVTDDGVDVKVGLTQDARVPADTTAIIRQNTLLGDTYLALTPEARDTGQSGYLAEGSVVPKSRTTSPPQLEDTIAVLAYFVNGGSIQKVQDTMATLNKTLPQLKDVRKMASTVSADLDDLADSTSEIDRLLVGLDRTSTSFTDRKDQIAAVFGEQGADFWTRVSKSVVGHISTLLPSVGSIFVGGLWLIPMLTSVAETTEAGRGMWDKGPATAARLSDFLRTTILPFAEKPSVNVTSVQNRDGDQLVGDATTVLRMLGAVR</sequence>
<evidence type="ECO:0000259" key="1">
    <source>
        <dbReference type="Pfam" id="PF02470"/>
    </source>
</evidence>
<dbReference type="AlphaFoldDB" id="A0A3G8JRW9"/>
<dbReference type="Pfam" id="PF02470">
    <property type="entry name" value="MlaD"/>
    <property type="match status" value="1"/>
</dbReference>
<dbReference type="InterPro" id="IPR052336">
    <property type="entry name" value="MlaD_Phospholipid_Transporter"/>
</dbReference>